<feature type="compositionally biased region" description="Low complexity" evidence="1">
    <location>
        <begin position="158"/>
        <end position="181"/>
    </location>
</feature>
<feature type="compositionally biased region" description="Basic residues" evidence="1">
    <location>
        <begin position="40"/>
        <end position="54"/>
    </location>
</feature>
<dbReference type="Proteomes" id="UP000266188">
    <property type="component" value="Unassembled WGS sequence"/>
</dbReference>
<proteinExistence type="predicted"/>
<evidence type="ECO:0000313" key="2">
    <source>
        <dbReference type="EMBL" id="RJE25750.1"/>
    </source>
</evidence>
<feature type="region of interest" description="Disordered" evidence="1">
    <location>
        <begin position="1"/>
        <end position="67"/>
    </location>
</feature>
<evidence type="ECO:0000256" key="1">
    <source>
        <dbReference type="SAM" id="MobiDB-lite"/>
    </source>
</evidence>
<name>A0A3A2ZSP0_9EURO</name>
<feature type="region of interest" description="Disordered" evidence="1">
    <location>
        <begin position="147"/>
        <end position="196"/>
    </location>
</feature>
<keyword evidence="3" id="KW-1185">Reference proteome</keyword>
<organism evidence="2 3">
    <name type="scientific">Aspergillus sclerotialis</name>
    <dbReference type="NCBI Taxonomy" id="2070753"/>
    <lineage>
        <taxon>Eukaryota</taxon>
        <taxon>Fungi</taxon>
        <taxon>Dikarya</taxon>
        <taxon>Ascomycota</taxon>
        <taxon>Pezizomycotina</taxon>
        <taxon>Eurotiomycetes</taxon>
        <taxon>Eurotiomycetidae</taxon>
        <taxon>Eurotiales</taxon>
        <taxon>Aspergillaceae</taxon>
        <taxon>Aspergillus</taxon>
        <taxon>Aspergillus subgen. Polypaecilum</taxon>
    </lineage>
</organism>
<feature type="compositionally biased region" description="Basic and acidic residues" evidence="1">
    <location>
        <begin position="183"/>
        <end position="196"/>
    </location>
</feature>
<protein>
    <submittedName>
        <fullName evidence="2">Uncharacterized protein</fullName>
    </submittedName>
</protein>
<feature type="region of interest" description="Disordered" evidence="1">
    <location>
        <begin position="387"/>
        <end position="422"/>
    </location>
</feature>
<reference evidence="3" key="1">
    <citation type="submission" date="2017-02" db="EMBL/GenBank/DDBJ databases">
        <authorList>
            <person name="Tafer H."/>
            <person name="Lopandic K."/>
        </authorList>
    </citation>
    <scope>NUCLEOTIDE SEQUENCE [LARGE SCALE GENOMIC DNA]</scope>
    <source>
        <strain evidence="3">CBS 366.77</strain>
    </source>
</reference>
<dbReference type="EMBL" id="MVGC01000039">
    <property type="protein sequence ID" value="RJE25750.1"/>
    <property type="molecule type" value="Genomic_DNA"/>
</dbReference>
<gene>
    <name evidence="2" type="ORF">PHISCL_01938</name>
</gene>
<dbReference type="AlphaFoldDB" id="A0A3A2ZSP0"/>
<evidence type="ECO:0000313" key="3">
    <source>
        <dbReference type="Proteomes" id="UP000266188"/>
    </source>
</evidence>
<accession>A0A3A2ZSP0</accession>
<dbReference type="OrthoDB" id="4369165at2759"/>
<comment type="caution">
    <text evidence="2">The sequence shown here is derived from an EMBL/GenBank/DDBJ whole genome shotgun (WGS) entry which is preliminary data.</text>
</comment>
<sequence>MRRKGWEANGSKPGNHCHEPCGLPAGPAANTRLHNEIKDHRKKARLDGKKRRQSSRSEKIAAQSQDDDAFAPQGIVAVVVPSARHCPGTPPQSYSAQILLALRVLSTPRLEAHIEARYQRLRAQQPPAVPSDPTIGLPTWFPGDRVPDPYGPRSSPLADPATTVATSTAPSPMTSALSSTTRHQYDTGDSEEPRNADDFNVYWTKVVCKAGDVGAVVDSFRVFKTDSNSWVFVAIWTTDTGRDEQFKSPQSAYHDWEEHNDKVFSLAYRLRAGGYRTRITRDDVGIVSDYTPAKTTRYNHKPRGGSVAFLRAQDKVGLYNGYQLTDDAGARVPFTIYHPRTDVNAITNAKAIVQIRDEDFKETEPNSWVFVAKSVFSHKIVGIRRGKDASTLPDKAPTFPATPIRKKLTAPSNDSVDDNDQSHGSVKLSHFISDHCKELEVVMTNQHQDFLAKLDSMADRMDSWSLDGQDADDFDICWTKVICKAGDVRITLPTLPHGSTGPAIKS</sequence>